<evidence type="ECO:0000313" key="1">
    <source>
        <dbReference type="EMBL" id="RCW77940.1"/>
    </source>
</evidence>
<keyword evidence="2" id="KW-1185">Reference proteome</keyword>
<dbReference type="AlphaFoldDB" id="A0A368YCF4"/>
<comment type="caution">
    <text evidence="1">The sequence shown here is derived from an EMBL/GenBank/DDBJ whole genome shotgun (WGS) entry which is preliminary data.</text>
</comment>
<dbReference type="EMBL" id="QPJM01000033">
    <property type="protein sequence ID" value="RCW77940.1"/>
    <property type="molecule type" value="Genomic_DNA"/>
</dbReference>
<accession>A0A368YCF4</accession>
<protein>
    <submittedName>
        <fullName evidence="1">Uncharacterized protein</fullName>
    </submittedName>
</protein>
<gene>
    <name evidence="1" type="ORF">C7476_13316</name>
</gene>
<reference evidence="1 2" key="1">
    <citation type="submission" date="2018-07" db="EMBL/GenBank/DDBJ databases">
        <title>Genomic Encyclopedia of Type Strains, Phase III (KMG-III): the genomes of soil and plant-associated and newly described type strains.</title>
        <authorList>
            <person name="Whitman W."/>
        </authorList>
    </citation>
    <scope>NUCLEOTIDE SEQUENCE [LARGE SCALE GENOMIC DNA]</scope>
    <source>
        <strain evidence="1 2">31-25a</strain>
    </source>
</reference>
<dbReference type="Proteomes" id="UP000253324">
    <property type="component" value="Unassembled WGS sequence"/>
</dbReference>
<name>A0A368YCF4_9HYPH</name>
<organism evidence="1 2">
    <name type="scientific">Phyllobacterium bourgognense</name>
    <dbReference type="NCBI Taxonomy" id="314236"/>
    <lineage>
        <taxon>Bacteria</taxon>
        <taxon>Pseudomonadati</taxon>
        <taxon>Pseudomonadota</taxon>
        <taxon>Alphaproteobacteria</taxon>
        <taxon>Hyphomicrobiales</taxon>
        <taxon>Phyllobacteriaceae</taxon>
        <taxon>Phyllobacterium</taxon>
    </lineage>
</organism>
<evidence type="ECO:0000313" key="2">
    <source>
        <dbReference type="Proteomes" id="UP000253324"/>
    </source>
</evidence>
<sequence>MLTKPFTRYLRWGEMFVAHTTKKPRLPSCLRMDFLFDRDVLLTKRIGRPASFKRAIASIAPGIAFAIIKDASNIQKPTANYRSRMDTGNETGLPETVLTFTVSRSY</sequence>
<proteinExistence type="predicted"/>